<evidence type="ECO:0000259" key="6">
    <source>
        <dbReference type="PROSITE" id="PS50966"/>
    </source>
</evidence>
<evidence type="ECO:0000313" key="8">
    <source>
        <dbReference type="Proteomes" id="UP000239757"/>
    </source>
</evidence>
<accession>A0A2P5YAR2</accession>
<dbReference type="Proteomes" id="UP000239757">
    <property type="component" value="Unassembled WGS sequence"/>
</dbReference>
<keyword evidence="3" id="KW-0862">Zinc</keyword>
<evidence type="ECO:0000313" key="7">
    <source>
        <dbReference type="EMBL" id="PPS12677.1"/>
    </source>
</evidence>
<dbReference type="SMART" id="SM00575">
    <property type="entry name" value="ZnF_PMZ"/>
    <property type="match status" value="1"/>
</dbReference>
<feature type="compositionally biased region" description="Acidic residues" evidence="5">
    <location>
        <begin position="102"/>
        <end position="116"/>
    </location>
</feature>
<name>A0A2P5YAR2_GOSBA</name>
<sequence>MELVNDEDVEIMVALYCGTWSNQNAPIQLFAELAGIEATEDPIALGEEARAQEPCMMVLVSYIGSQSTIHGIDIDLNATPETVVVGDDVYHSSDPSDHEVDSDNDPDVDEVPDDIDDKGVNKNGNVNMSLFGNQIRRIVIHNNPGAHMSRINPDAAHPAEFPKYPEILLTHWMVIYSYSEELFMGQRFEKTIDRQPGIPPRSYGVDLRNRQCDCRRFQTLDYLCAHVVAACAKVSLNVDQFIDEVYTLERTFCVWENEFPVLPDLSTWEAPPTTFELVLDKGLRRNPKGHPQSSKIRNEMDIREKSDGKLCRVCRLASHNRSKCPLRNYHIGQSSRSDRN</sequence>
<evidence type="ECO:0000256" key="1">
    <source>
        <dbReference type="ARBA" id="ARBA00022723"/>
    </source>
</evidence>
<gene>
    <name evidence="7" type="ORF">GOBAR_AA07958</name>
</gene>
<feature type="region of interest" description="Disordered" evidence="5">
    <location>
        <begin position="87"/>
        <end position="119"/>
    </location>
</feature>
<evidence type="ECO:0000256" key="4">
    <source>
        <dbReference type="PROSITE-ProRule" id="PRU00325"/>
    </source>
</evidence>
<evidence type="ECO:0000256" key="2">
    <source>
        <dbReference type="ARBA" id="ARBA00022771"/>
    </source>
</evidence>
<dbReference type="AlphaFoldDB" id="A0A2P5YAR2"/>
<keyword evidence="1" id="KW-0479">Metal-binding</keyword>
<dbReference type="OrthoDB" id="1747431at2759"/>
<evidence type="ECO:0000256" key="5">
    <source>
        <dbReference type="SAM" id="MobiDB-lite"/>
    </source>
</evidence>
<keyword evidence="2 4" id="KW-0863">Zinc-finger</keyword>
<reference evidence="7 8" key="1">
    <citation type="submission" date="2015-01" db="EMBL/GenBank/DDBJ databases">
        <title>Genome of allotetraploid Gossypium barbadense reveals genomic plasticity and fiber elongation in cotton evolution.</title>
        <authorList>
            <person name="Chen X."/>
            <person name="Liu X."/>
            <person name="Zhao B."/>
            <person name="Zheng H."/>
            <person name="Hu Y."/>
            <person name="Lu G."/>
            <person name="Yang C."/>
            <person name="Chen J."/>
            <person name="Shan C."/>
            <person name="Zhang L."/>
            <person name="Zhou Y."/>
            <person name="Wang L."/>
            <person name="Guo W."/>
            <person name="Bai Y."/>
            <person name="Ruan J."/>
            <person name="Shangguan X."/>
            <person name="Mao Y."/>
            <person name="Jiang J."/>
            <person name="Zhu Y."/>
            <person name="Lei J."/>
            <person name="Kang H."/>
            <person name="Chen S."/>
            <person name="He X."/>
            <person name="Wang R."/>
            <person name="Wang Y."/>
            <person name="Chen J."/>
            <person name="Wang L."/>
            <person name="Yu S."/>
            <person name="Wang B."/>
            <person name="Wei J."/>
            <person name="Song S."/>
            <person name="Lu X."/>
            <person name="Gao Z."/>
            <person name="Gu W."/>
            <person name="Deng X."/>
            <person name="Ma D."/>
            <person name="Wang S."/>
            <person name="Liang W."/>
            <person name="Fang L."/>
            <person name="Cai C."/>
            <person name="Zhu X."/>
            <person name="Zhou B."/>
            <person name="Zhang Y."/>
            <person name="Chen Z."/>
            <person name="Xu S."/>
            <person name="Zhu R."/>
            <person name="Wang S."/>
            <person name="Zhang T."/>
            <person name="Zhao G."/>
        </authorList>
    </citation>
    <scope>NUCLEOTIDE SEQUENCE [LARGE SCALE GENOMIC DNA]</scope>
    <source>
        <strain evidence="8">cv. Xinhai21</strain>
        <tissue evidence="7">Leaf</tissue>
    </source>
</reference>
<protein>
    <recommendedName>
        <fullName evidence="6">SWIM-type domain-containing protein</fullName>
    </recommendedName>
</protein>
<proteinExistence type="predicted"/>
<dbReference type="InterPro" id="IPR006564">
    <property type="entry name" value="Znf_PMZ"/>
</dbReference>
<dbReference type="Pfam" id="PF04434">
    <property type="entry name" value="SWIM"/>
    <property type="match status" value="1"/>
</dbReference>
<feature type="domain" description="SWIM-type" evidence="6">
    <location>
        <begin position="203"/>
        <end position="235"/>
    </location>
</feature>
<dbReference type="EMBL" id="KZ663447">
    <property type="protein sequence ID" value="PPS12677.1"/>
    <property type="molecule type" value="Genomic_DNA"/>
</dbReference>
<organism evidence="7 8">
    <name type="scientific">Gossypium barbadense</name>
    <name type="common">Sea Island cotton</name>
    <name type="synonym">Hibiscus barbadensis</name>
    <dbReference type="NCBI Taxonomy" id="3634"/>
    <lineage>
        <taxon>Eukaryota</taxon>
        <taxon>Viridiplantae</taxon>
        <taxon>Streptophyta</taxon>
        <taxon>Embryophyta</taxon>
        <taxon>Tracheophyta</taxon>
        <taxon>Spermatophyta</taxon>
        <taxon>Magnoliopsida</taxon>
        <taxon>eudicotyledons</taxon>
        <taxon>Gunneridae</taxon>
        <taxon>Pentapetalae</taxon>
        <taxon>rosids</taxon>
        <taxon>malvids</taxon>
        <taxon>Malvales</taxon>
        <taxon>Malvaceae</taxon>
        <taxon>Malvoideae</taxon>
        <taxon>Gossypium</taxon>
    </lineage>
</organism>
<dbReference type="InterPro" id="IPR007527">
    <property type="entry name" value="Znf_SWIM"/>
</dbReference>
<dbReference type="GO" id="GO:0008270">
    <property type="term" value="F:zinc ion binding"/>
    <property type="evidence" value="ECO:0007669"/>
    <property type="project" value="UniProtKB-KW"/>
</dbReference>
<feature type="compositionally biased region" description="Basic and acidic residues" evidence="5">
    <location>
        <begin position="88"/>
        <end position="101"/>
    </location>
</feature>
<dbReference type="PROSITE" id="PS50966">
    <property type="entry name" value="ZF_SWIM"/>
    <property type="match status" value="1"/>
</dbReference>
<evidence type="ECO:0000256" key="3">
    <source>
        <dbReference type="ARBA" id="ARBA00022833"/>
    </source>
</evidence>